<evidence type="ECO:0000313" key="1">
    <source>
        <dbReference type="EMBL" id="QGY46405.1"/>
    </source>
</evidence>
<keyword evidence="2" id="KW-1185">Reference proteome</keyword>
<dbReference type="AlphaFoldDB" id="A0A6I6JTL6"/>
<name>A0A6I6JTL6_9BACT</name>
<evidence type="ECO:0000313" key="2">
    <source>
        <dbReference type="Proteomes" id="UP000428260"/>
    </source>
</evidence>
<sequence length="411" mass="48324">MNKVQTIEEQHTAGAQSIGFDYQFYYFMLLALDLKMGQKIGFEVKDDIHIDKEDETTILFQTKHSILKSSSGEIKNLTTLDSDLWKTLNNWADLIKANKKNKSFLKTHSFILVTNKNENNNEFINLIIQYRTDNNIDDVLEKLKELESKTEDETLTKYIKNVRSIGKTRLKQFMQKLTIETGVDHIIEKIKNRLIELYKAPRIAEVIFDSLYSNLQATKYLDIKDSNKFEISFDDFSKKFGRCFKVASETKPLPRRNFPILLPEDLESQVFIKQLIDIGEVQSGSEDIRKYTTLMLKFLRHFTYWSDEENFILLTEAEEFKQESISKWANKFKSKYRQIENKINSGSDMVEFEEDIKELAIELVEYIREQNLTIPGYSPLGIDFSNGHYYALSDNLEIGWHYDWKNKYKKG</sequence>
<proteinExistence type="predicted"/>
<organism evidence="1 2">
    <name type="scientific">Maribellus comscasis</name>
    <dbReference type="NCBI Taxonomy" id="2681766"/>
    <lineage>
        <taxon>Bacteria</taxon>
        <taxon>Pseudomonadati</taxon>
        <taxon>Bacteroidota</taxon>
        <taxon>Bacteroidia</taxon>
        <taxon>Marinilabiliales</taxon>
        <taxon>Prolixibacteraceae</taxon>
        <taxon>Maribellus</taxon>
    </lineage>
</organism>
<dbReference type="Proteomes" id="UP000428260">
    <property type="component" value="Chromosome"/>
</dbReference>
<protein>
    <recommendedName>
        <fullName evidence="3">DUF4297 domain-containing protein</fullName>
    </recommendedName>
</protein>
<dbReference type="RefSeq" id="WP_158869539.1">
    <property type="nucleotide sequence ID" value="NZ_CP046401.1"/>
</dbReference>
<dbReference type="EMBL" id="CP046401">
    <property type="protein sequence ID" value="QGY46405.1"/>
    <property type="molecule type" value="Genomic_DNA"/>
</dbReference>
<evidence type="ECO:0008006" key="3">
    <source>
        <dbReference type="Google" id="ProtNLM"/>
    </source>
</evidence>
<reference evidence="1 2" key="1">
    <citation type="submission" date="2019-11" db="EMBL/GenBank/DDBJ databases">
        <authorList>
            <person name="Zheng R.K."/>
            <person name="Sun C.M."/>
        </authorList>
    </citation>
    <scope>NUCLEOTIDE SEQUENCE [LARGE SCALE GENOMIC DNA]</scope>
    <source>
        <strain evidence="1 2">WC007</strain>
    </source>
</reference>
<accession>A0A6I6JTL6</accession>
<dbReference type="KEGG" id="mcos:GM418_22900"/>
<gene>
    <name evidence="1" type="ORF">GM418_22900</name>
</gene>